<evidence type="ECO:0000256" key="2">
    <source>
        <dbReference type="SAM" id="SignalP"/>
    </source>
</evidence>
<feature type="repeat" description="TPR" evidence="1">
    <location>
        <begin position="184"/>
        <end position="217"/>
    </location>
</feature>
<keyword evidence="1" id="KW-0802">TPR repeat</keyword>
<reference evidence="3 4" key="1">
    <citation type="submission" date="2019-03" db="EMBL/GenBank/DDBJ databases">
        <title>Genomic Encyclopedia of Type Strains, Phase IV (KMG-IV): sequencing the most valuable type-strain genomes for metagenomic binning, comparative biology and taxonomic classification.</title>
        <authorList>
            <person name="Goeker M."/>
        </authorList>
    </citation>
    <scope>NUCLEOTIDE SEQUENCE [LARGE SCALE GENOMIC DNA]</scope>
    <source>
        <strain evidence="3 4">DSM 24591</strain>
    </source>
</reference>
<sequence length="260" mass="27506">MFQTLGSLSATLALLAGSLAGAAASAQTPVAGLQPYVNLDATMSPSGMGSPRAMVPQSLPLSVRLDNRAGAAPGDKLFKEAPAKDGGWQGLANVLQALTPSVDTDIPLSASQITDRINTMLNQGRNQAALDIIEKRQAQEQAGAMIGTDVQLLFLHARALAALGRTNEAIKMYSDMTTLYPELPEPWNNLAALYIKQGKLEMARDALTMALTANPKYSVAQANMGQVQLMLARQSFDNAAKLGQSSARAKAEQTQAILKK</sequence>
<organism evidence="3 4">
    <name type="scientific">Paralcaligenes ureilyticus</name>
    <dbReference type="NCBI Taxonomy" id="627131"/>
    <lineage>
        <taxon>Bacteria</taxon>
        <taxon>Pseudomonadati</taxon>
        <taxon>Pseudomonadota</taxon>
        <taxon>Betaproteobacteria</taxon>
        <taxon>Burkholderiales</taxon>
        <taxon>Alcaligenaceae</taxon>
        <taxon>Paralcaligenes</taxon>
    </lineage>
</organism>
<dbReference type="InterPro" id="IPR019734">
    <property type="entry name" value="TPR_rpt"/>
</dbReference>
<accession>A0A4R3M8A3</accession>
<evidence type="ECO:0000313" key="4">
    <source>
        <dbReference type="Proteomes" id="UP000295525"/>
    </source>
</evidence>
<dbReference type="PROSITE" id="PS50005">
    <property type="entry name" value="TPR"/>
    <property type="match status" value="1"/>
</dbReference>
<dbReference type="Proteomes" id="UP000295525">
    <property type="component" value="Unassembled WGS sequence"/>
</dbReference>
<dbReference type="InterPro" id="IPR011990">
    <property type="entry name" value="TPR-like_helical_dom_sf"/>
</dbReference>
<keyword evidence="4" id="KW-1185">Reference proteome</keyword>
<dbReference type="Pfam" id="PF14559">
    <property type="entry name" value="TPR_19"/>
    <property type="match status" value="1"/>
</dbReference>
<evidence type="ECO:0000256" key="1">
    <source>
        <dbReference type="PROSITE-ProRule" id="PRU00339"/>
    </source>
</evidence>
<evidence type="ECO:0000313" key="3">
    <source>
        <dbReference type="EMBL" id="TCT09751.1"/>
    </source>
</evidence>
<protein>
    <submittedName>
        <fullName evidence="3">Tetratricopeptide repeat protein</fullName>
    </submittedName>
</protein>
<dbReference type="AlphaFoldDB" id="A0A4R3M8A3"/>
<keyword evidence="2" id="KW-0732">Signal</keyword>
<feature type="chain" id="PRO_5020654151" evidence="2">
    <location>
        <begin position="23"/>
        <end position="260"/>
    </location>
</feature>
<feature type="signal peptide" evidence="2">
    <location>
        <begin position="1"/>
        <end position="22"/>
    </location>
</feature>
<dbReference type="SUPFAM" id="SSF48452">
    <property type="entry name" value="TPR-like"/>
    <property type="match status" value="1"/>
</dbReference>
<comment type="caution">
    <text evidence="3">The sequence shown here is derived from an EMBL/GenBank/DDBJ whole genome shotgun (WGS) entry which is preliminary data.</text>
</comment>
<dbReference type="SMART" id="SM00028">
    <property type="entry name" value="TPR"/>
    <property type="match status" value="2"/>
</dbReference>
<name>A0A4R3M8A3_9BURK</name>
<proteinExistence type="predicted"/>
<gene>
    <name evidence="3" type="ORF">EDC26_103373</name>
</gene>
<dbReference type="RefSeq" id="WP_243700808.1">
    <property type="nucleotide sequence ID" value="NZ_SMAJ01000003.1"/>
</dbReference>
<dbReference type="EMBL" id="SMAJ01000003">
    <property type="protein sequence ID" value="TCT09751.1"/>
    <property type="molecule type" value="Genomic_DNA"/>
</dbReference>
<dbReference type="Gene3D" id="1.25.40.10">
    <property type="entry name" value="Tetratricopeptide repeat domain"/>
    <property type="match status" value="1"/>
</dbReference>